<evidence type="ECO:0000313" key="6">
    <source>
        <dbReference type="Proteomes" id="UP000531151"/>
    </source>
</evidence>
<reference evidence="5 6" key="1">
    <citation type="submission" date="2019-09" db="EMBL/GenBank/DDBJ databases">
        <title>Bird 10,000 Genomes (B10K) Project - Family phase.</title>
        <authorList>
            <person name="Zhang G."/>
        </authorList>
    </citation>
    <scope>NUCLEOTIDE SEQUENCE [LARGE SCALE GENOMIC DNA]</scope>
    <source>
        <strain evidence="5">B10K-CU-031-07</strain>
        <tissue evidence="5">Muscle</tissue>
    </source>
</reference>
<sequence length="268" mass="28225">REGILKTAKALVEDTKVLVQNATASQEKLAQAAQSSVSTITQLAEVVKLGAASLGSEDPETQVVLINAVKDVAKALGDLIGATKAAAGKAGDDPAVYQLKNSAKVMVTNVTSLLKTVKAVEDEATKGTRALEATIEHIRQELAVSTATELQPLFLLLAAPCLTTASCLQVFSSPVPPAKVSTPEDFIRMTKGITMATAKAVAAGNSCRQEDVIATANLSRRAIADMLRSCKEAAYHPEVSGDVRQRALRFGKECADGYLELLEHVLVV</sequence>
<evidence type="ECO:0000259" key="4">
    <source>
        <dbReference type="Pfam" id="PF21896"/>
    </source>
</evidence>
<dbReference type="Proteomes" id="UP000531151">
    <property type="component" value="Unassembled WGS sequence"/>
</dbReference>
<dbReference type="InterPro" id="IPR036723">
    <property type="entry name" value="Alpha-catenin/vinculin-like_sf"/>
</dbReference>
<feature type="domain" description="Talin R4" evidence="3">
    <location>
        <begin position="16"/>
        <end position="114"/>
    </location>
</feature>
<accession>A0A7K4JN82</accession>
<gene>
    <name evidence="5" type="primary">Tln1_0</name>
    <name evidence="5" type="ORF">GEOCAL_R04493</name>
</gene>
<dbReference type="AlphaFoldDB" id="A0A7K4JN82"/>
<keyword evidence="2" id="KW-0963">Cytoplasm</keyword>
<dbReference type="GO" id="GO:0005886">
    <property type="term" value="C:plasma membrane"/>
    <property type="evidence" value="ECO:0007669"/>
    <property type="project" value="TreeGrafter"/>
</dbReference>
<dbReference type="GO" id="GO:0051015">
    <property type="term" value="F:actin filament binding"/>
    <property type="evidence" value="ECO:0007669"/>
    <property type="project" value="InterPro"/>
</dbReference>
<keyword evidence="6" id="KW-1185">Reference proteome</keyword>
<dbReference type="PANTHER" id="PTHR19981:SF7">
    <property type="entry name" value="TALIN-1"/>
    <property type="match status" value="1"/>
</dbReference>
<evidence type="ECO:0000256" key="2">
    <source>
        <dbReference type="ARBA" id="ARBA00022490"/>
    </source>
</evidence>
<name>A0A7K4JN82_GEOCA</name>
<evidence type="ECO:0000313" key="5">
    <source>
        <dbReference type="EMBL" id="NWH66758.1"/>
    </source>
</evidence>
<evidence type="ECO:0000256" key="1">
    <source>
        <dbReference type="ARBA" id="ARBA00004496"/>
    </source>
</evidence>
<dbReference type="GO" id="GO:0005925">
    <property type="term" value="C:focal adhesion"/>
    <property type="evidence" value="ECO:0007669"/>
    <property type="project" value="TreeGrafter"/>
</dbReference>
<comment type="caution">
    <text evidence="5">The sequence shown here is derived from an EMBL/GenBank/DDBJ whole genome shotgun (WGS) entry which is preliminary data.</text>
</comment>
<feature type="non-terminal residue" evidence="5">
    <location>
        <position position="1"/>
    </location>
</feature>
<dbReference type="Gene3D" id="1.20.1420.10">
    <property type="entry name" value="Talin, central domain"/>
    <property type="match status" value="2"/>
</dbReference>
<dbReference type="GO" id="GO:0098609">
    <property type="term" value="P:cell-cell adhesion"/>
    <property type="evidence" value="ECO:0007669"/>
    <property type="project" value="TreeGrafter"/>
</dbReference>
<dbReference type="PANTHER" id="PTHR19981">
    <property type="entry name" value="TALIN"/>
    <property type="match status" value="1"/>
</dbReference>
<dbReference type="Pfam" id="PF21692">
    <property type="entry name" value="Talin_R4"/>
    <property type="match status" value="1"/>
</dbReference>
<proteinExistence type="predicted"/>
<comment type="subcellular location">
    <subcellularLocation>
        <location evidence="1">Cytoplasm</location>
    </subcellularLocation>
</comment>
<feature type="domain" description="Talin IBS2B" evidence="4">
    <location>
        <begin position="127"/>
        <end position="266"/>
    </location>
</feature>
<dbReference type="SUPFAM" id="SSF47220">
    <property type="entry name" value="alpha-catenin/vinculin-like"/>
    <property type="match status" value="1"/>
</dbReference>
<dbReference type="EMBL" id="VWPV01031708">
    <property type="protein sequence ID" value="NWH66758.1"/>
    <property type="molecule type" value="Genomic_DNA"/>
</dbReference>
<dbReference type="OrthoDB" id="10262320at2759"/>
<protein>
    <submittedName>
        <fullName evidence="5">TLN1 protein</fullName>
    </submittedName>
</protein>
<feature type="non-terminal residue" evidence="5">
    <location>
        <position position="268"/>
    </location>
</feature>
<dbReference type="InterPro" id="IPR049108">
    <property type="entry name" value="Talin_R4"/>
</dbReference>
<organism evidence="5 6">
    <name type="scientific">Geococcyx californianus</name>
    <name type="common">Greater roadrunner</name>
    <name type="synonym">Saurothera californiana</name>
    <dbReference type="NCBI Taxonomy" id="8947"/>
    <lineage>
        <taxon>Eukaryota</taxon>
        <taxon>Metazoa</taxon>
        <taxon>Chordata</taxon>
        <taxon>Craniata</taxon>
        <taxon>Vertebrata</taxon>
        <taxon>Euteleostomi</taxon>
        <taxon>Archelosauria</taxon>
        <taxon>Archosauria</taxon>
        <taxon>Dinosauria</taxon>
        <taxon>Saurischia</taxon>
        <taxon>Theropoda</taxon>
        <taxon>Coelurosauria</taxon>
        <taxon>Aves</taxon>
        <taxon>Neognathae</taxon>
        <taxon>Neoaves</taxon>
        <taxon>Otidimorphae</taxon>
        <taxon>Cuculiformes</taxon>
        <taxon>Neomorphidae</taxon>
        <taxon>Geococcyx</taxon>
    </lineage>
</organism>
<dbReference type="GO" id="GO:0030036">
    <property type="term" value="P:actin cytoskeleton organization"/>
    <property type="evidence" value="ECO:0007669"/>
    <property type="project" value="TreeGrafter"/>
</dbReference>
<dbReference type="GO" id="GO:0005178">
    <property type="term" value="F:integrin binding"/>
    <property type="evidence" value="ECO:0007669"/>
    <property type="project" value="TreeGrafter"/>
</dbReference>
<dbReference type="Pfam" id="PF21896">
    <property type="entry name" value="Talin_IBS2B"/>
    <property type="match status" value="1"/>
</dbReference>
<evidence type="ECO:0000259" key="3">
    <source>
        <dbReference type="Pfam" id="PF21692"/>
    </source>
</evidence>
<dbReference type="InterPro" id="IPR054082">
    <property type="entry name" value="Talin_IBS2B"/>
</dbReference>
<dbReference type="GO" id="GO:0005737">
    <property type="term" value="C:cytoplasm"/>
    <property type="evidence" value="ECO:0007669"/>
    <property type="project" value="UniProtKB-SubCell"/>
</dbReference>